<gene>
    <name evidence="5" type="ORF">SAMN02745121_02160</name>
</gene>
<comment type="similarity">
    <text evidence="1">Belongs to the acyl coenzyme A hydrolase family.</text>
</comment>
<dbReference type="AlphaFoldDB" id="A0A1I1W8E2"/>
<dbReference type="CDD" id="cd03442">
    <property type="entry name" value="BFIT_BACH"/>
    <property type="match status" value="1"/>
</dbReference>
<dbReference type="PANTHER" id="PTHR11049:SF24">
    <property type="entry name" value="CYTOSOLIC ACYL COENZYME A THIOESTER HYDROLASE"/>
    <property type="match status" value="1"/>
</dbReference>
<evidence type="ECO:0000256" key="1">
    <source>
        <dbReference type="ARBA" id="ARBA00010458"/>
    </source>
</evidence>
<evidence type="ECO:0000256" key="3">
    <source>
        <dbReference type="PROSITE-ProRule" id="PRU01106"/>
    </source>
</evidence>
<organism evidence="5 6">
    <name type="scientific">Nannocystis exedens</name>
    <dbReference type="NCBI Taxonomy" id="54"/>
    <lineage>
        <taxon>Bacteria</taxon>
        <taxon>Pseudomonadati</taxon>
        <taxon>Myxococcota</taxon>
        <taxon>Polyangia</taxon>
        <taxon>Nannocystales</taxon>
        <taxon>Nannocystaceae</taxon>
        <taxon>Nannocystis</taxon>
    </lineage>
</organism>
<name>A0A1I1W8E2_9BACT</name>
<evidence type="ECO:0000313" key="6">
    <source>
        <dbReference type="Proteomes" id="UP000199400"/>
    </source>
</evidence>
<sequence length="140" mass="15200">MTIGADWRIVRLMQPAIRVMMMPRDTNAHGTIFGGHILSLLDQAGAVAAHAIGARKVVTVAVREVVFKEPVHVGDIVSLYAEVTNVGSTSLTIRVRVEAHEPIGGRSVEVTTAELVYVQVDDRGRPVPIQRTLPPRDAEC</sequence>
<dbReference type="PANTHER" id="PTHR11049">
    <property type="entry name" value="ACYL COENZYME A THIOESTER HYDROLASE"/>
    <property type="match status" value="1"/>
</dbReference>
<dbReference type="SUPFAM" id="SSF54637">
    <property type="entry name" value="Thioesterase/thiol ester dehydrase-isomerase"/>
    <property type="match status" value="1"/>
</dbReference>
<dbReference type="InterPro" id="IPR029069">
    <property type="entry name" value="HotDog_dom_sf"/>
</dbReference>
<accession>A0A1I1W8E2</accession>
<dbReference type="InterPro" id="IPR040170">
    <property type="entry name" value="Cytosol_ACT"/>
</dbReference>
<reference evidence="6" key="1">
    <citation type="submission" date="2016-10" db="EMBL/GenBank/DDBJ databases">
        <authorList>
            <person name="Varghese N."/>
            <person name="Submissions S."/>
        </authorList>
    </citation>
    <scope>NUCLEOTIDE SEQUENCE [LARGE SCALE GENOMIC DNA]</scope>
    <source>
        <strain evidence="6">ATCC 25963</strain>
    </source>
</reference>
<dbReference type="GO" id="GO:0052816">
    <property type="term" value="F:long-chain fatty acyl-CoA hydrolase activity"/>
    <property type="evidence" value="ECO:0007669"/>
    <property type="project" value="TreeGrafter"/>
</dbReference>
<protein>
    <submittedName>
        <fullName evidence="5">Acyl-CoA thioesterase YciA</fullName>
    </submittedName>
</protein>
<keyword evidence="2 3" id="KW-0378">Hydrolase</keyword>
<dbReference type="EMBL" id="FOMX01000006">
    <property type="protein sequence ID" value="SFD91407.1"/>
    <property type="molecule type" value="Genomic_DNA"/>
</dbReference>
<dbReference type="Proteomes" id="UP000199400">
    <property type="component" value="Unassembled WGS sequence"/>
</dbReference>
<dbReference type="InterPro" id="IPR006683">
    <property type="entry name" value="Thioestr_dom"/>
</dbReference>
<dbReference type="Pfam" id="PF03061">
    <property type="entry name" value="4HBT"/>
    <property type="match status" value="1"/>
</dbReference>
<dbReference type="STRING" id="54.SAMN02745121_02160"/>
<dbReference type="PROSITE" id="PS51770">
    <property type="entry name" value="HOTDOG_ACOT"/>
    <property type="match status" value="1"/>
</dbReference>
<dbReference type="Gene3D" id="3.10.129.10">
    <property type="entry name" value="Hotdog Thioesterase"/>
    <property type="match status" value="1"/>
</dbReference>
<feature type="domain" description="HotDog ACOT-type" evidence="4">
    <location>
        <begin position="11"/>
        <end position="123"/>
    </location>
</feature>
<proteinExistence type="inferred from homology"/>
<dbReference type="GO" id="GO:0005829">
    <property type="term" value="C:cytosol"/>
    <property type="evidence" value="ECO:0007669"/>
    <property type="project" value="TreeGrafter"/>
</dbReference>
<keyword evidence="6" id="KW-1185">Reference proteome</keyword>
<evidence type="ECO:0000256" key="2">
    <source>
        <dbReference type="ARBA" id="ARBA00022801"/>
    </source>
</evidence>
<evidence type="ECO:0000313" key="5">
    <source>
        <dbReference type="EMBL" id="SFD91407.1"/>
    </source>
</evidence>
<dbReference type="InterPro" id="IPR033120">
    <property type="entry name" value="HOTDOG_ACOT"/>
</dbReference>
<dbReference type="GO" id="GO:0006637">
    <property type="term" value="P:acyl-CoA metabolic process"/>
    <property type="evidence" value="ECO:0007669"/>
    <property type="project" value="TreeGrafter"/>
</dbReference>
<evidence type="ECO:0000259" key="4">
    <source>
        <dbReference type="PROSITE" id="PS51770"/>
    </source>
</evidence>
<dbReference type="GO" id="GO:0009062">
    <property type="term" value="P:fatty acid catabolic process"/>
    <property type="evidence" value="ECO:0007669"/>
    <property type="project" value="TreeGrafter"/>
</dbReference>